<dbReference type="GO" id="GO:0032993">
    <property type="term" value="C:protein-DNA complex"/>
    <property type="evidence" value="ECO:0007669"/>
    <property type="project" value="TreeGrafter"/>
</dbReference>
<sequence>METRNLETLVAVSETGSLAGAAKKLNVTSTAVAQRIRALESEIGAPLVTRSGRTVQPTSAGYAVLARAEGLLSEYRKLRAAVTGADIAGSLKVGAISTALTGVLPDTLVSLSRTHPEVRVFLEPGTSADLYERVVAGHLDAAAIIRPAFDLPKSLEFETWRHESFVLIVPRDETRNDVAAILGDRPYIRYDRRQWGGRLPQAWLDRIRIEPDVRYELDALDAIAVLVGRGLGVSIVPDWAGPRPAGTMIRAVLLPDPAPFREIGLVWPRSSPRAALVETVMAAVRQTAGQDRASVSL</sequence>
<keyword evidence="3 6" id="KW-0238">DNA-binding</keyword>
<dbReference type="Proteomes" id="UP000198440">
    <property type="component" value="Unassembled WGS sequence"/>
</dbReference>
<feature type="domain" description="HTH lysR-type" evidence="5">
    <location>
        <begin position="1"/>
        <end position="58"/>
    </location>
</feature>
<gene>
    <name evidence="6" type="ORF">SAMN04488078_106422</name>
</gene>
<dbReference type="GO" id="GO:0003700">
    <property type="term" value="F:DNA-binding transcription factor activity"/>
    <property type="evidence" value="ECO:0007669"/>
    <property type="project" value="InterPro"/>
</dbReference>
<dbReference type="PANTHER" id="PTHR30346">
    <property type="entry name" value="TRANSCRIPTIONAL DUAL REGULATOR HCAR-RELATED"/>
    <property type="match status" value="1"/>
</dbReference>
<dbReference type="InterPro" id="IPR000847">
    <property type="entry name" value="LysR_HTH_N"/>
</dbReference>
<dbReference type="GO" id="GO:0003677">
    <property type="term" value="F:DNA binding"/>
    <property type="evidence" value="ECO:0007669"/>
    <property type="project" value="UniProtKB-KW"/>
</dbReference>
<evidence type="ECO:0000256" key="3">
    <source>
        <dbReference type="ARBA" id="ARBA00023125"/>
    </source>
</evidence>
<dbReference type="Gene3D" id="1.10.10.10">
    <property type="entry name" value="Winged helix-like DNA-binding domain superfamily/Winged helix DNA-binding domain"/>
    <property type="match status" value="1"/>
</dbReference>
<reference evidence="6 7" key="1">
    <citation type="submission" date="2017-06" db="EMBL/GenBank/DDBJ databases">
        <authorList>
            <person name="Kim H.J."/>
            <person name="Triplett B.A."/>
        </authorList>
    </citation>
    <scope>NUCLEOTIDE SEQUENCE [LARGE SCALE GENOMIC DNA]</scope>
    <source>
        <strain evidence="6 7">DSM 11445</strain>
    </source>
</reference>
<protein>
    <submittedName>
        <fullName evidence="6">DNA-binding transcriptional regulator, LysR family</fullName>
    </submittedName>
</protein>
<evidence type="ECO:0000313" key="7">
    <source>
        <dbReference type="Proteomes" id="UP000198440"/>
    </source>
</evidence>
<dbReference type="InterPro" id="IPR036388">
    <property type="entry name" value="WH-like_DNA-bd_sf"/>
</dbReference>
<organism evidence="6 7">
    <name type="scientific">Antarctobacter heliothermus</name>
    <dbReference type="NCBI Taxonomy" id="74033"/>
    <lineage>
        <taxon>Bacteria</taxon>
        <taxon>Pseudomonadati</taxon>
        <taxon>Pseudomonadota</taxon>
        <taxon>Alphaproteobacteria</taxon>
        <taxon>Rhodobacterales</taxon>
        <taxon>Roseobacteraceae</taxon>
        <taxon>Antarctobacter</taxon>
    </lineage>
</organism>
<dbReference type="PROSITE" id="PS50931">
    <property type="entry name" value="HTH_LYSR"/>
    <property type="match status" value="1"/>
</dbReference>
<comment type="similarity">
    <text evidence="1">Belongs to the LysR transcriptional regulatory family.</text>
</comment>
<dbReference type="Gene3D" id="3.40.190.10">
    <property type="entry name" value="Periplasmic binding protein-like II"/>
    <property type="match status" value="2"/>
</dbReference>
<dbReference type="RefSeq" id="WP_089279965.1">
    <property type="nucleotide sequence ID" value="NZ_FZON01000064.1"/>
</dbReference>
<evidence type="ECO:0000313" key="6">
    <source>
        <dbReference type="EMBL" id="SNT16579.1"/>
    </source>
</evidence>
<evidence type="ECO:0000256" key="2">
    <source>
        <dbReference type="ARBA" id="ARBA00023015"/>
    </source>
</evidence>
<keyword evidence="4" id="KW-0804">Transcription</keyword>
<evidence type="ECO:0000259" key="5">
    <source>
        <dbReference type="PROSITE" id="PS50931"/>
    </source>
</evidence>
<dbReference type="EMBL" id="FZON01000064">
    <property type="protein sequence ID" value="SNT16579.1"/>
    <property type="molecule type" value="Genomic_DNA"/>
</dbReference>
<name>A0A239KG03_9RHOB</name>
<dbReference type="SUPFAM" id="SSF53850">
    <property type="entry name" value="Periplasmic binding protein-like II"/>
    <property type="match status" value="1"/>
</dbReference>
<dbReference type="InterPro" id="IPR036390">
    <property type="entry name" value="WH_DNA-bd_sf"/>
</dbReference>
<dbReference type="OrthoDB" id="9811588at2"/>
<dbReference type="Pfam" id="PF03466">
    <property type="entry name" value="LysR_substrate"/>
    <property type="match status" value="1"/>
</dbReference>
<evidence type="ECO:0000256" key="4">
    <source>
        <dbReference type="ARBA" id="ARBA00023163"/>
    </source>
</evidence>
<dbReference type="Pfam" id="PF00126">
    <property type="entry name" value="HTH_1"/>
    <property type="match status" value="1"/>
</dbReference>
<keyword evidence="2" id="KW-0805">Transcription regulation</keyword>
<proteinExistence type="inferred from homology"/>
<dbReference type="CDD" id="cd08427">
    <property type="entry name" value="PBP2_LTTR_like_2"/>
    <property type="match status" value="1"/>
</dbReference>
<evidence type="ECO:0000256" key="1">
    <source>
        <dbReference type="ARBA" id="ARBA00009437"/>
    </source>
</evidence>
<dbReference type="InterPro" id="IPR005119">
    <property type="entry name" value="LysR_subst-bd"/>
</dbReference>
<dbReference type="SUPFAM" id="SSF46785">
    <property type="entry name" value="Winged helix' DNA-binding domain"/>
    <property type="match status" value="1"/>
</dbReference>
<dbReference type="PANTHER" id="PTHR30346:SF28">
    <property type="entry name" value="HTH-TYPE TRANSCRIPTIONAL REGULATOR CYNR"/>
    <property type="match status" value="1"/>
</dbReference>
<dbReference type="AlphaFoldDB" id="A0A239KG03"/>
<accession>A0A239KG03</accession>